<reference evidence="1" key="1">
    <citation type="submission" date="2021-03" db="EMBL/GenBank/DDBJ databases">
        <title>Bacillus suaedae sp. nov., isolated from Suaeda aralocaspica.</title>
        <authorList>
            <person name="Lei R.F.R."/>
        </authorList>
    </citation>
    <scope>NUCLEOTIDE SEQUENCE</scope>
    <source>
        <strain evidence="1">YZJH907-2</strain>
    </source>
</reference>
<comment type="caution">
    <text evidence="1">The sequence shown here is derived from an EMBL/GenBank/DDBJ whole genome shotgun (WGS) entry which is preliminary data.</text>
</comment>
<keyword evidence="2" id="KW-1185">Reference proteome</keyword>
<name>A0A940X1V1_9BACI</name>
<accession>A0A940X1V1</accession>
<dbReference type="Proteomes" id="UP000678228">
    <property type="component" value="Unassembled WGS sequence"/>
</dbReference>
<evidence type="ECO:0000313" key="2">
    <source>
        <dbReference type="Proteomes" id="UP000678228"/>
    </source>
</evidence>
<dbReference type="RefSeq" id="WP_210599413.1">
    <property type="nucleotide sequence ID" value="NZ_JAGKSQ010000016.1"/>
</dbReference>
<proteinExistence type="predicted"/>
<evidence type="ECO:0000313" key="1">
    <source>
        <dbReference type="EMBL" id="MBP3953559.1"/>
    </source>
</evidence>
<dbReference type="Pfam" id="PF19668">
    <property type="entry name" value="DUF6171"/>
    <property type="match status" value="1"/>
</dbReference>
<dbReference type="EMBL" id="JAGKSQ010000016">
    <property type="protein sequence ID" value="MBP3953559.1"/>
    <property type="molecule type" value="Genomic_DNA"/>
</dbReference>
<protein>
    <submittedName>
        <fullName evidence="1">Uncharacterized protein</fullName>
    </submittedName>
</protein>
<sequence>MIPARQCKSCGTNVKLDKDQVAFNQVQSVADWLYEKRVSICKACPSLLYGTTCQHAGDIVTYRALSKEKGCPYPGHAKW</sequence>
<gene>
    <name evidence="1" type="ORF">J7W16_20955</name>
</gene>
<dbReference type="AlphaFoldDB" id="A0A940X1V1"/>
<dbReference type="InterPro" id="IPR046169">
    <property type="entry name" value="DUF6171"/>
</dbReference>
<organism evidence="1 2">
    <name type="scientific">Halalkalibacter suaedae</name>
    <dbReference type="NCBI Taxonomy" id="2822140"/>
    <lineage>
        <taxon>Bacteria</taxon>
        <taxon>Bacillati</taxon>
        <taxon>Bacillota</taxon>
        <taxon>Bacilli</taxon>
        <taxon>Bacillales</taxon>
        <taxon>Bacillaceae</taxon>
        <taxon>Halalkalibacter</taxon>
    </lineage>
</organism>